<accession>A0ACB9RW96</accession>
<dbReference type="Proteomes" id="UP001057402">
    <property type="component" value="Chromosome 3"/>
</dbReference>
<gene>
    <name evidence="1" type="ORF">MLD38_009149</name>
</gene>
<reference evidence="2" key="1">
    <citation type="journal article" date="2023" name="Front. Plant Sci.">
        <title>Chromosomal-level genome assembly of Melastoma candidum provides insights into trichome evolution.</title>
        <authorList>
            <person name="Zhong Y."/>
            <person name="Wu W."/>
            <person name="Sun C."/>
            <person name="Zou P."/>
            <person name="Liu Y."/>
            <person name="Dai S."/>
            <person name="Zhou R."/>
        </authorList>
    </citation>
    <scope>NUCLEOTIDE SEQUENCE [LARGE SCALE GENOMIC DNA]</scope>
</reference>
<name>A0ACB9RW96_9MYRT</name>
<proteinExistence type="predicted"/>
<protein>
    <submittedName>
        <fullName evidence="1">Uncharacterized protein</fullName>
    </submittedName>
</protein>
<comment type="caution">
    <text evidence="1">The sequence shown here is derived from an EMBL/GenBank/DDBJ whole genome shotgun (WGS) entry which is preliminary data.</text>
</comment>
<evidence type="ECO:0000313" key="2">
    <source>
        <dbReference type="Proteomes" id="UP001057402"/>
    </source>
</evidence>
<dbReference type="EMBL" id="CM042882">
    <property type="protein sequence ID" value="KAI4383293.1"/>
    <property type="molecule type" value="Genomic_DNA"/>
</dbReference>
<keyword evidence="2" id="KW-1185">Reference proteome</keyword>
<evidence type="ECO:0000313" key="1">
    <source>
        <dbReference type="EMBL" id="KAI4383293.1"/>
    </source>
</evidence>
<organism evidence="1 2">
    <name type="scientific">Melastoma candidum</name>
    <dbReference type="NCBI Taxonomy" id="119954"/>
    <lineage>
        <taxon>Eukaryota</taxon>
        <taxon>Viridiplantae</taxon>
        <taxon>Streptophyta</taxon>
        <taxon>Embryophyta</taxon>
        <taxon>Tracheophyta</taxon>
        <taxon>Spermatophyta</taxon>
        <taxon>Magnoliopsida</taxon>
        <taxon>eudicotyledons</taxon>
        <taxon>Gunneridae</taxon>
        <taxon>Pentapetalae</taxon>
        <taxon>rosids</taxon>
        <taxon>malvids</taxon>
        <taxon>Myrtales</taxon>
        <taxon>Melastomataceae</taxon>
        <taxon>Melastomatoideae</taxon>
        <taxon>Melastomateae</taxon>
        <taxon>Melastoma</taxon>
    </lineage>
</organism>
<sequence length="191" mass="21319">MKSSSSRIRFLHCFKPETSPGSHLLQDGPPSEEHLTYRDIAGEPSPCLPSRKGTLSRAVKAVLFKTVLAHRVRERRRRRLNKSYVSINSGMTVADCLDDEAARDDNTSSITRLSRLPSVSEPYSSLEKFTLLSESQDGVADHMTGVKGKNMRIRRKRMICAFIIVLAVTVLLGRTDDNEAARFIVETTVAD</sequence>